<name>A0ABW3XPG2_9ACTN</name>
<comment type="caution">
    <text evidence="2">The sequence shown here is derived from an EMBL/GenBank/DDBJ whole genome shotgun (WGS) entry which is preliminary data.</text>
</comment>
<accession>A0ABW3XPG2</accession>
<keyword evidence="3" id="KW-1185">Reference proteome</keyword>
<dbReference type="EMBL" id="JBHTMM010000060">
    <property type="protein sequence ID" value="MFD1310786.1"/>
    <property type="molecule type" value="Genomic_DNA"/>
</dbReference>
<sequence>MRPTLYAGNAHRSAGGKAPDPTRARRALLLSPFCFPVDASAVTW</sequence>
<feature type="region of interest" description="Disordered" evidence="1">
    <location>
        <begin position="1"/>
        <end position="21"/>
    </location>
</feature>
<protein>
    <submittedName>
        <fullName evidence="2">Uncharacterized protein</fullName>
    </submittedName>
</protein>
<gene>
    <name evidence="2" type="ORF">ACFQ5X_33730</name>
</gene>
<dbReference type="RefSeq" id="WP_381242495.1">
    <property type="nucleotide sequence ID" value="NZ_JBHSKH010000123.1"/>
</dbReference>
<evidence type="ECO:0000256" key="1">
    <source>
        <dbReference type="SAM" id="MobiDB-lite"/>
    </source>
</evidence>
<evidence type="ECO:0000313" key="3">
    <source>
        <dbReference type="Proteomes" id="UP001597058"/>
    </source>
</evidence>
<dbReference type="Proteomes" id="UP001597058">
    <property type="component" value="Unassembled WGS sequence"/>
</dbReference>
<reference evidence="3" key="1">
    <citation type="journal article" date="2019" name="Int. J. Syst. Evol. Microbiol.">
        <title>The Global Catalogue of Microorganisms (GCM) 10K type strain sequencing project: providing services to taxonomists for standard genome sequencing and annotation.</title>
        <authorList>
            <consortium name="The Broad Institute Genomics Platform"/>
            <consortium name="The Broad Institute Genome Sequencing Center for Infectious Disease"/>
            <person name="Wu L."/>
            <person name="Ma J."/>
        </authorList>
    </citation>
    <scope>NUCLEOTIDE SEQUENCE [LARGE SCALE GENOMIC DNA]</scope>
    <source>
        <strain evidence="3">CGMCC 4.7020</strain>
    </source>
</reference>
<evidence type="ECO:0000313" key="2">
    <source>
        <dbReference type="EMBL" id="MFD1310786.1"/>
    </source>
</evidence>
<organism evidence="2 3">
    <name type="scientific">Streptomyces kaempferi</name>
    <dbReference type="NCBI Taxonomy" id="333725"/>
    <lineage>
        <taxon>Bacteria</taxon>
        <taxon>Bacillati</taxon>
        <taxon>Actinomycetota</taxon>
        <taxon>Actinomycetes</taxon>
        <taxon>Kitasatosporales</taxon>
        <taxon>Streptomycetaceae</taxon>
        <taxon>Streptomyces</taxon>
    </lineage>
</organism>
<proteinExistence type="predicted"/>